<comment type="caution">
    <text evidence="2">The sequence shown here is derived from an EMBL/GenBank/DDBJ whole genome shotgun (WGS) entry which is preliminary data.</text>
</comment>
<proteinExistence type="predicted"/>
<dbReference type="AlphaFoldDB" id="A0A1V2GAY9"/>
<evidence type="ECO:0000313" key="3">
    <source>
        <dbReference type="Proteomes" id="UP000188967"/>
    </source>
</evidence>
<name>A0A1V2GAY9_ECOLX</name>
<reference evidence="2 3" key="1">
    <citation type="submission" date="2017-01" db="EMBL/GenBank/DDBJ databases">
        <title>Draft genome sequence of an E. coli strain isolated from human, in Amazon, Brazil.</title>
        <authorList>
            <person name="Moura Q."/>
            <person name="Fernandes M.R."/>
            <person name="Cerdeira L."/>
            <person name="Vianello M."/>
            <person name="Souza T.A."/>
            <person name="Ienne S."/>
            <person name="Lincopan N."/>
        </authorList>
    </citation>
    <scope>NUCLEOTIDE SEQUENCE [LARGE SCALE GENOMIC DNA]</scope>
    <source>
        <strain evidence="2 3">ICBEcBL-II-13</strain>
    </source>
</reference>
<dbReference type="EMBL" id="MTPS01000339">
    <property type="protein sequence ID" value="ONG32801.1"/>
    <property type="molecule type" value="Genomic_DNA"/>
</dbReference>
<dbReference type="RefSeq" id="WP_021560857.1">
    <property type="nucleotide sequence ID" value="NZ_BFRX01000012.1"/>
</dbReference>
<protein>
    <recommendedName>
        <fullName evidence="1">Bacteriophage T5 Orf172 DNA-binding domain-containing protein</fullName>
    </recommendedName>
</protein>
<sequence>MKADNLRIIENGKYVFDMFLDTGEFYYTSHAFDTREDAKSWMEEWQIWANNVSSGKVSSIYYILQVPDTWAGSSDKNNPYSGLYVKIGRSNNVLKRLSNLQTGAFGQLILHALEPGGSEKENYLHEKFSNERRQGEWFVCTKELTKHIFTTWFKNKMLPPEHQIKIMQLAERIGIYSHVHTLMGGKPDLVNPSISEPWECEKYVLVDMIYSSLAKQVNHKK</sequence>
<evidence type="ECO:0000313" key="2">
    <source>
        <dbReference type="EMBL" id="ONG32801.1"/>
    </source>
</evidence>
<feature type="domain" description="Bacteriophage T5 Orf172 DNA-binding" evidence="1">
    <location>
        <begin position="79"/>
        <end position="152"/>
    </location>
</feature>
<accession>A0A1V2GAY9</accession>
<dbReference type="InterPro" id="IPR018306">
    <property type="entry name" value="Phage_T5_Orf172_DNA-bd"/>
</dbReference>
<dbReference type="Pfam" id="PF13455">
    <property type="entry name" value="MUG113"/>
    <property type="match status" value="1"/>
</dbReference>
<dbReference type="SMART" id="SM00974">
    <property type="entry name" value="T5orf172"/>
    <property type="match status" value="1"/>
</dbReference>
<evidence type="ECO:0000259" key="1">
    <source>
        <dbReference type="SMART" id="SM00974"/>
    </source>
</evidence>
<organism evidence="2 3">
    <name type="scientific">Escherichia coli</name>
    <dbReference type="NCBI Taxonomy" id="562"/>
    <lineage>
        <taxon>Bacteria</taxon>
        <taxon>Pseudomonadati</taxon>
        <taxon>Pseudomonadota</taxon>
        <taxon>Gammaproteobacteria</taxon>
        <taxon>Enterobacterales</taxon>
        <taxon>Enterobacteriaceae</taxon>
        <taxon>Escherichia</taxon>
    </lineage>
</organism>
<dbReference type="Proteomes" id="UP000188967">
    <property type="component" value="Unassembled WGS sequence"/>
</dbReference>
<gene>
    <name evidence="2" type="ORF">BXT93_19600</name>
</gene>